<organism evidence="2 3">
    <name type="scientific">Carboxydichorda subterranea</name>
    <dbReference type="NCBI Taxonomy" id="3109565"/>
    <lineage>
        <taxon>Bacteria</taxon>
        <taxon>Bacillati</taxon>
        <taxon>Bacillota</taxon>
        <taxon>Limnochordia</taxon>
        <taxon>Limnochordales</taxon>
        <taxon>Geochordaceae</taxon>
        <taxon>Carboxydichorda</taxon>
    </lineage>
</organism>
<keyword evidence="2" id="KW-0808">Transferase</keyword>
<dbReference type="Pfam" id="PF00535">
    <property type="entry name" value="Glycos_transf_2"/>
    <property type="match status" value="1"/>
</dbReference>
<evidence type="ECO:0000259" key="1">
    <source>
        <dbReference type="Pfam" id="PF00535"/>
    </source>
</evidence>
<name>A0ABZ1BVG5_9FIRM</name>
<protein>
    <submittedName>
        <fullName evidence="2">Glycosyltransferase family 2 protein</fullName>
        <ecNumber evidence="2">2.4.-.-</ecNumber>
    </submittedName>
</protein>
<keyword evidence="3" id="KW-1185">Reference proteome</keyword>
<dbReference type="GO" id="GO:0016757">
    <property type="term" value="F:glycosyltransferase activity"/>
    <property type="evidence" value="ECO:0007669"/>
    <property type="project" value="UniProtKB-KW"/>
</dbReference>
<dbReference type="InterPro" id="IPR001173">
    <property type="entry name" value="Glyco_trans_2-like"/>
</dbReference>
<accession>A0ABZ1BVG5</accession>
<dbReference type="Proteomes" id="UP001332192">
    <property type="component" value="Chromosome"/>
</dbReference>
<dbReference type="CDD" id="cd04186">
    <property type="entry name" value="GT_2_like_c"/>
    <property type="match status" value="1"/>
</dbReference>
<dbReference type="InterPro" id="IPR029044">
    <property type="entry name" value="Nucleotide-diphossugar_trans"/>
</dbReference>
<keyword evidence="2" id="KW-0328">Glycosyltransferase</keyword>
<dbReference type="PANTHER" id="PTHR43179">
    <property type="entry name" value="RHAMNOSYLTRANSFERASE WBBL"/>
    <property type="match status" value="1"/>
</dbReference>
<dbReference type="SUPFAM" id="SSF53448">
    <property type="entry name" value="Nucleotide-diphospho-sugar transferases"/>
    <property type="match status" value="1"/>
</dbReference>
<dbReference type="EMBL" id="CP141615">
    <property type="protein sequence ID" value="WRP16643.1"/>
    <property type="molecule type" value="Genomic_DNA"/>
</dbReference>
<dbReference type="RefSeq" id="WP_324715915.1">
    <property type="nucleotide sequence ID" value="NZ_CP141615.1"/>
</dbReference>
<evidence type="ECO:0000313" key="2">
    <source>
        <dbReference type="EMBL" id="WRP16643.1"/>
    </source>
</evidence>
<feature type="domain" description="Glycosyltransferase 2-like" evidence="1">
    <location>
        <begin position="2"/>
        <end position="164"/>
    </location>
</feature>
<dbReference type="Gene3D" id="3.90.550.10">
    <property type="entry name" value="Spore Coat Polysaccharide Biosynthesis Protein SpsA, Chain A"/>
    <property type="match status" value="1"/>
</dbReference>
<sequence length="245" mass="27221">MVVSYEELEHLQACVESVRRHTPGPHTLTVVDNGSGEPIRAYLRSLQDARVLWNESNRGYASACNQGAQAGNGEYVVFLNNDVEVTPGWLDALVRGMGSDPRIAVIGPKLLTPDGHIAFAGAGVMGTNRHHVARGTGLPDGPDVFAQPVDCLGLVGACFMIRRSLVPVLGWFDEGYFFYWEDMDYCLNARLHGYRVVYWPESRVVHHSSVSTAKVGSASATWFQLGRQRFESKWQHVLDDPTEYR</sequence>
<reference evidence="2 3" key="1">
    <citation type="journal article" date="2024" name="Front. Microbiol.">
        <title>Novel thermophilic genera Geochorda gen. nov. and Carboxydochorda gen. nov. from the deep terrestrial subsurface reveal the ecophysiological diversity in the class Limnochordia.</title>
        <authorList>
            <person name="Karnachuk O.V."/>
            <person name="Lukina A.P."/>
            <person name="Avakyan M.R."/>
            <person name="Kadnikov V.V."/>
            <person name="Begmatov S."/>
            <person name="Beletsky A.V."/>
            <person name="Vlasova K.G."/>
            <person name="Novikov A.A."/>
            <person name="Shcherbakova V.A."/>
            <person name="Mardanov A.V."/>
            <person name="Ravin N.V."/>
        </authorList>
    </citation>
    <scope>NUCLEOTIDE SEQUENCE [LARGE SCALE GENOMIC DNA]</scope>
    <source>
        <strain evidence="2 3">L945</strain>
    </source>
</reference>
<evidence type="ECO:0000313" key="3">
    <source>
        <dbReference type="Proteomes" id="UP001332192"/>
    </source>
</evidence>
<proteinExistence type="predicted"/>
<gene>
    <name evidence="2" type="ORF">U7230_11150</name>
</gene>
<dbReference type="EC" id="2.4.-.-" evidence="2"/>
<dbReference type="PANTHER" id="PTHR43179:SF7">
    <property type="entry name" value="RHAMNOSYLTRANSFERASE WBBL"/>
    <property type="match status" value="1"/>
</dbReference>